<dbReference type="Pfam" id="PF01171">
    <property type="entry name" value="ATP_bind_3"/>
    <property type="match status" value="1"/>
</dbReference>
<gene>
    <name evidence="3" type="ORF">ENI34_01830</name>
</gene>
<organism evidence="3 4">
    <name type="scientific">candidate division WOR-3 bacterium</name>
    <dbReference type="NCBI Taxonomy" id="2052148"/>
    <lineage>
        <taxon>Bacteria</taxon>
        <taxon>Bacteria division WOR-3</taxon>
    </lineage>
</organism>
<comment type="caution">
    <text evidence="3">The sequence shown here is derived from an EMBL/GenBank/DDBJ whole genome shotgun (WGS) entry which is preliminary data.</text>
</comment>
<dbReference type="InterPro" id="IPR014729">
    <property type="entry name" value="Rossmann-like_a/b/a_fold"/>
</dbReference>
<dbReference type="InterPro" id="IPR035107">
    <property type="entry name" value="tRNA_thiolation_TtcA_Ctu1"/>
</dbReference>
<dbReference type="PANTHER" id="PTHR43686">
    <property type="entry name" value="SULFURTRANSFERASE-RELATED"/>
    <property type="match status" value="1"/>
</dbReference>
<dbReference type="AlphaFoldDB" id="A0A9C9EKU0"/>
<accession>A0A9C9EKU0</accession>
<dbReference type="Proteomes" id="UP000885826">
    <property type="component" value="Unassembled WGS sequence"/>
</dbReference>
<dbReference type="Gene3D" id="3.40.50.620">
    <property type="entry name" value="HUPs"/>
    <property type="match status" value="1"/>
</dbReference>
<sequence>MLFDKTEGRNIVNTCLTLIRQAIERHHFLEKNSRVLIGVSGGIDSISLLLLLTEYNRRYNQKWEIHACHVNPQFPGWDATSLKKIFKDHNIRHTMVRTTIYQKIKALPNKCFFCSRERRKRLLETADRLNIFQVALAHHKEDAAETMLLNMIYNGEISTLVPKQSVIQGRFFFIRPLYYLDKGILEALVRIYKLPVAGNVCPFYKNSKRETIRRFLKRLEKGNPDAYHNIFRAIFHIKKTYMP</sequence>
<dbReference type="EMBL" id="DRIG01000023">
    <property type="protein sequence ID" value="HEC77868.1"/>
    <property type="molecule type" value="Genomic_DNA"/>
</dbReference>
<protein>
    <recommendedName>
        <fullName evidence="2">tRNA(Ile)-lysidine/2-thiocytidine synthase N-terminal domain-containing protein</fullName>
    </recommendedName>
</protein>
<dbReference type="SUPFAM" id="SSF52402">
    <property type="entry name" value="Adenine nucleotide alpha hydrolases-like"/>
    <property type="match status" value="1"/>
</dbReference>
<dbReference type="GO" id="GO:0008033">
    <property type="term" value="P:tRNA processing"/>
    <property type="evidence" value="ECO:0007669"/>
    <property type="project" value="InterPro"/>
</dbReference>
<name>A0A9C9EKU0_UNCW3</name>
<dbReference type="InterPro" id="IPR011063">
    <property type="entry name" value="TilS/TtcA_N"/>
</dbReference>
<proteinExistence type="predicted"/>
<feature type="domain" description="tRNA(Ile)-lysidine/2-thiocytidine synthase N-terminal" evidence="2">
    <location>
        <begin position="35"/>
        <end position="196"/>
    </location>
</feature>
<dbReference type="GO" id="GO:0016740">
    <property type="term" value="F:transferase activity"/>
    <property type="evidence" value="ECO:0007669"/>
    <property type="project" value="UniProtKB-KW"/>
</dbReference>
<keyword evidence="1" id="KW-0808">Transferase</keyword>
<evidence type="ECO:0000256" key="1">
    <source>
        <dbReference type="ARBA" id="ARBA00022679"/>
    </source>
</evidence>
<evidence type="ECO:0000259" key="2">
    <source>
        <dbReference type="Pfam" id="PF01171"/>
    </source>
</evidence>
<dbReference type="PIRSF" id="PIRSF004976">
    <property type="entry name" value="ATPase_YdaO"/>
    <property type="match status" value="1"/>
</dbReference>
<evidence type="ECO:0000313" key="3">
    <source>
        <dbReference type="EMBL" id="HEC77868.1"/>
    </source>
</evidence>
<reference evidence="3" key="1">
    <citation type="journal article" date="2020" name="mSystems">
        <title>Genome- and Community-Level Interaction Insights into Carbon Utilization and Element Cycling Functions of Hydrothermarchaeota in Hydrothermal Sediment.</title>
        <authorList>
            <person name="Zhou Z."/>
            <person name="Liu Y."/>
            <person name="Xu W."/>
            <person name="Pan J."/>
            <person name="Luo Z.H."/>
            <person name="Li M."/>
        </authorList>
    </citation>
    <scope>NUCLEOTIDE SEQUENCE</scope>
    <source>
        <strain evidence="3">HyVt-388</strain>
    </source>
</reference>
<evidence type="ECO:0000313" key="4">
    <source>
        <dbReference type="Proteomes" id="UP000885826"/>
    </source>
</evidence>
<dbReference type="PANTHER" id="PTHR43686:SF1">
    <property type="entry name" value="AMINOTRAN_5 DOMAIN-CONTAINING PROTEIN"/>
    <property type="match status" value="1"/>
</dbReference>